<evidence type="ECO:0000256" key="1">
    <source>
        <dbReference type="SAM" id="SignalP"/>
    </source>
</evidence>
<dbReference type="STRING" id="1131292.BCR24_10520"/>
<dbReference type="Proteomes" id="UP000094469">
    <property type="component" value="Unassembled WGS sequence"/>
</dbReference>
<proteinExistence type="predicted"/>
<evidence type="ECO:0000313" key="2">
    <source>
        <dbReference type="EMBL" id="OEG23737.1"/>
    </source>
</evidence>
<comment type="caution">
    <text evidence="2">The sequence shown here is derived from an EMBL/GenBank/DDBJ whole genome shotgun (WGS) entry which is preliminary data.</text>
</comment>
<feature type="chain" id="PRO_5009178399" description="DUF5105 domain-containing protein" evidence="1">
    <location>
        <begin position="26"/>
        <end position="230"/>
    </location>
</feature>
<name>A0A1E5HFK9_9ENTE</name>
<sequence length="230" mass="26768">MKKKRIISMLILIVVVFTGCTSKTADPKDVATTFINNVIYRKDKDDAEKYFYKLDAPSQTDMVEDFSELFDLSKEQAKELVSIYQEQLDKETSFSVNIKESKSEKKEAQVTVTGLDQTNFDQTIDQKTDEELVQWLKNKGYDQLEKLDDIDKISDEKQLNGILKELDALKDGDLNQIQFEALKKTFKELKAAKEPKTIRLELEPDKKEKKYWLILEEEKRFSELLDAFQG</sequence>
<protein>
    <recommendedName>
        <fullName evidence="4">DUF5105 domain-containing protein</fullName>
    </recommendedName>
</protein>
<dbReference type="AlphaFoldDB" id="A0A1E5HFK9"/>
<organism evidence="2 3">
    <name type="scientific">Enterococcus ureilyticus</name>
    <dbReference type="NCBI Taxonomy" id="1131292"/>
    <lineage>
        <taxon>Bacteria</taxon>
        <taxon>Bacillati</taxon>
        <taxon>Bacillota</taxon>
        <taxon>Bacilli</taxon>
        <taxon>Lactobacillales</taxon>
        <taxon>Enterococcaceae</taxon>
        <taxon>Enterococcus</taxon>
    </lineage>
</organism>
<accession>A0A1E5HFK9</accession>
<dbReference type="RefSeq" id="WP_069638936.1">
    <property type="nucleotide sequence ID" value="NZ_JAFBEZ010000011.1"/>
</dbReference>
<dbReference type="PROSITE" id="PS51257">
    <property type="entry name" value="PROKAR_LIPOPROTEIN"/>
    <property type="match status" value="1"/>
</dbReference>
<evidence type="ECO:0008006" key="4">
    <source>
        <dbReference type="Google" id="ProtNLM"/>
    </source>
</evidence>
<keyword evidence="3" id="KW-1185">Reference proteome</keyword>
<keyword evidence="1" id="KW-0732">Signal</keyword>
<dbReference type="OrthoDB" id="2182178at2"/>
<reference evidence="3" key="1">
    <citation type="submission" date="2016-09" db="EMBL/GenBank/DDBJ databases">
        <authorList>
            <person name="Gulvik C.A."/>
        </authorList>
    </citation>
    <scope>NUCLEOTIDE SEQUENCE [LARGE SCALE GENOMIC DNA]</scope>
    <source>
        <strain evidence="3">LMG 26676</strain>
    </source>
</reference>
<dbReference type="EMBL" id="MIKC01000002">
    <property type="protein sequence ID" value="OEG23737.1"/>
    <property type="molecule type" value="Genomic_DNA"/>
</dbReference>
<feature type="signal peptide" evidence="1">
    <location>
        <begin position="1"/>
        <end position="25"/>
    </location>
</feature>
<evidence type="ECO:0000313" key="3">
    <source>
        <dbReference type="Proteomes" id="UP000094469"/>
    </source>
</evidence>
<gene>
    <name evidence="2" type="ORF">BCR24_10520</name>
</gene>